<comment type="caution">
    <text evidence="1">The sequence shown here is derived from an EMBL/GenBank/DDBJ whole genome shotgun (WGS) entry which is preliminary data.</text>
</comment>
<sequence length="272" mass="31530">MNVISVFRKKVDQRYKYLMEDIMKNYLFDLYPDFPKNFDLVDRRDPDSDEEAKPLYDDLCTTFFNTAGIAKLGLKTVISEPYHKQPILSVDGGRDLILSSDYIGPSVYWAQKAGMPDEAIIEFLKVSRTLGGHIVFPKGAYHSVTINQARSGKSGYYDRFDKTLYAMKQLFNGDEISNQWVQEAWENYTNWFDLFRREGHPFETFVHFFKLESFVNDAYEVYDLTTFDDNGHYTNTVTDDQAEIPEEASGYARYVRGSLHAIVLRNQELGIS</sequence>
<proteinExistence type="predicted"/>
<gene>
    <name evidence="1" type="ORF">RI532_08215</name>
</gene>
<reference evidence="1" key="1">
    <citation type="submission" date="2023-08" db="EMBL/GenBank/DDBJ databases">
        <authorList>
            <person name="Page C.A."/>
            <person name="Perez-Diaz I.M."/>
        </authorList>
    </citation>
    <scope>NUCLEOTIDE SEQUENCE</scope>
    <source>
        <strain evidence="1">3.8.38</strain>
    </source>
</reference>
<protein>
    <submittedName>
        <fullName evidence="1">Uncharacterized protein</fullName>
    </submittedName>
</protein>
<dbReference type="InterPro" id="IPR054263">
    <property type="entry name" value="DUF6994"/>
</dbReference>
<evidence type="ECO:0000313" key="2">
    <source>
        <dbReference type="Proteomes" id="UP001254075"/>
    </source>
</evidence>
<dbReference type="EMBL" id="JAVLAM010000001">
    <property type="protein sequence ID" value="MDT7014392.1"/>
    <property type="molecule type" value="Genomic_DNA"/>
</dbReference>
<accession>A0AAW8W6N2</accession>
<dbReference type="Pfam" id="PF22507">
    <property type="entry name" value="DUF6994"/>
    <property type="match status" value="1"/>
</dbReference>
<name>A0AAW8W6N2_9LACO</name>
<dbReference type="Proteomes" id="UP001254075">
    <property type="component" value="Unassembled WGS sequence"/>
</dbReference>
<organism evidence="1 2">
    <name type="scientific">Levilactobacillus namurensis</name>
    <dbReference type="NCBI Taxonomy" id="380393"/>
    <lineage>
        <taxon>Bacteria</taxon>
        <taxon>Bacillati</taxon>
        <taxon>Bacillota</taxon>
        <taxon>Bacilli</taxon>
        <taxon>Lactobacillales</taxon>
        <taxon>Lactobacillaceae</taxon>
        <taxon>Levilactobacillus</taxon>
    </lineage>
</organism>
<dbReference type="AlphaFoldDB" id="A0AAW8W6N2"/>
<evidence type="ECO:0000313" key="1">
    <source>
        <dbReference type="EMBL" id="MDT7014392.1"/>
    </source>
</evidence>